<evidence type="ECO:0000256" key="2">
    <source>
        <dbReference type="ARBA" id="ARBA00010792"/>
    </source>
</evidence>
<evidence type="ECO:0000256" key="3">
    <source>
        <dbReference type="ARBA" id="ARBA00022475"/>
    </source>
</evidence>
<evidence type="ECO:0000256" key="1">
    <source>
        <dbReference type="ARBA" id="ARBA00004651"/>
    </source>
</evidence>
<evidence type="ECO:0000256" key="5">
    <source>
        <dbReference type="ARBA" id="ARBA00022989"/>
    </source>
</evidence>
<keyword evidence="5 7" id="KW-1133">Transmembrane helix</keyword>
<dbReference type="InterPro" id="IPR032816">
    <property type="entry name" value="VTT_dom"/>
</dbReference>
<accession>A0A4P9A446</accession>
<dbReference type="InterPro" id="IPR032818">
    <property type="entry name" value="DedA-like"/>
</dbReference>
<feature type="domain" description="VTT" evidence="8">
    <location>
        <begin position="32"/>
        <end position="158"/>
    </location>
</feature>
<evidence type="ECO:0000313" key="10">
    <source>
        <dbReference type="Proteomes" id="UP000310639"/>
    </source>
</evidence>
<feature type="transmembrane region" description="Helical" evidence="7">
    <location>
        <begin position="174"/>
        <end position="192"/>
    </location>
</feature>
<dbReference type="KEGG" id="nft:FBF37_02890"/>
<dbReference type="Pfam" id="PF09335">
    <property type="entry name" value="VTT_dom"/>
    <property type="match status" value="1"/>
</dbReference>
<keyword evidence="10" id="KW-1185">Reference proteome</keyword>
<keyword evidence="4 7" id="KW-0812">Transmembrane</keyword>
<evidence type="ECO:0000313" key="9">
    <source>
        <dbReference type="EMBL" id="QCT42607.1"/>
    </source>
</evidence>
<evidence type="ECO:0000256" key="6">
    <source>
        <dbReference type="ARBA" id="ARBA00023136"/>
    </source>
</evidence>
<dbReference type="Proteomes" id="UP000310639">
    <property type="component" value="Chromosome"/>
</dbReference>
<gene>
    <name evidence="9" type="ORF">FBF37_02890</name>
</gene>
<dbReference type="PANTHER" id="PTHR30353">
    <property type="entry name" value="INNER MEMBRANE PROTEIN DEDA-RELATED"/>
    <property type="match status" value="1"/>
</dbReference>
<dbReference type="AlphaFoldDB" id="A0A4P9A446"/>
<dbReference type="PANTHER" id="PTHR30353:SF0">
    <property type="entry name" value="TRANSMEMBRANE PROTEIN"/>
    <property type="match status" value="1"/>
</dbReference>
<dbReference type="OrthoDB" id="9813426at2"/>
<dbReference type="EMBL" id="CP040004">
    <property type="protein sequence ID" value="QCT42607.1"/>
    <property type="molecule type" value="Genomic_DNA"/>
</dbReference>
<feature type="transmembrane region" description="Helical" evidence="7">
    <location>
        <begin position="52"/>
        <end position="76"/>
    </location>
</feature>
<evidence type="ECO:0000256" key="7">
    <source>
        <dbReference type="RuleBase" id="RU367016"/>
    </source>
</evidence>
<reference evidence="9 10" key="1">
    <citation type="submission" date="2019-04" db="EMBL/GenBank/DDBJ databases">
        <title>Saccharibacteria TM7 genomes.</title>
        <authorList>
            <person name="Bor B."/>
            <person name="He X."/>
            <person name="Chen T."/>
            <person name="Dewhirst F.E."/>
        </authorList>
    </citation>
    <scope>NUCLEOTIDE SEQUENCE [LARGE SCALE GENOMIC DNA]</scope>
    <source>
        <strain evidence="9 10">BB001</strain>
    </source>
</reference>
<dbReference type="GO" id="GO:0005886">
    <property type="term" value="C:plasma membrane"/>
    <property type="evidence" value="ECO:0007669"/>
    <property type="project" value="UniProtKB-SubCell"/>
</dbReference>
<organism evidence="9 10">
    <name type="scientific">Candidatus Nanosynbacter featherlites</name>
    <dbReference type="NCBI Taxonomy" id="2572088"/>
    <lineage>
        <taxon>Bacteria</taxon>
        <taxon>Candidatus Saccharimonadota</taxon>
        <taxon>Candidatus Saccharimonadia</taxon>
        <taxon>Candidatus Nanosynbacterales</taxon>
        <taxon>Candidatus Nanosynbacteraceae</taxon>
        <taxon>Candidatus Nanosynbacter</taxon>
    </lineage>
</organism>
<comment type="subcellular location">
    <subcellularLocation>
        <location evidence="1 7">Cell membrane</location>
        <topology evidence="1 7">Multi-pass membrane protein</topology>
    </subcellularLocation>
</comment>
<feature type="transmembrane region" description="Helical" evidence="7">
    <location>
        <begin position="7"/>
        <end position="32"/>
    </location>
</feature>
<proteinExistence type="inferred from homology"/>
<protein>
    <submittedName>
        <fullName evidence="9">DedA family protein</fullName>
    </submittedName>
</protein>
<comment type="similarity">
    <text evidence="2 7">Belongs to the DedA family.</text>
</comment>
<name>A0A4P9A446_9BACT</name>
<keyword evidence="3 7" id="KW-1003">Cell membrane</keyword>
<evidence type="ECO:0000256" key="4">
    <source>
        <dbReference type="ARBA" id="ARBA00022692"/>
    </source>
</evidence>
<feature type="transmembrane region" description="Helical" evidence="7">
    <location>
        <begin position="140"/>
        <end position="162"/>
    </location>
</feature>
<keyword evidence="6 7" id="KW-0472">Membrane</keyword>
<sequence length="223" mass="24826">MHAFVDFIIHFGIVAVLFVVFAESGLLFGFIFPGDSLLFTAGYMVQQHILPIDISIFVLLLIIAAIAGDSVGYTFGHKVGRKLFERKNSRLFKRKYLIQAEKFYEKHGAITVILARFVPIVRTFAPIVAGASKMHYRTFLLFNVIGGILWASLFTYLGFFAGKALTEAGINVEVAALIIIFLSVLPMIIHALKQESTKAALKKQLSVLFSKDKQPKSAAKKRK</sequence>
<evidence type="ECO:0000259" key="8">
    <source>
        <dbReference type="Pfam" id="PF09335"/>
    </source>
</evidence>